<comment type="caution">
    <text evidence="2">The sequence shown here is derived from an EMBL/GenBank/DDBJ whole genome shotgun (WGS) entry which is preliminary data.</text>
</comment>
<evidence type="ECO:0000313" key="3">
    <source>
        <dbReference type="Proteomes" id="UP000266841"/>
    </source>
</evidence>
<accession>K0SD10</accession>
<name>K0SD10_THAOC</name>
<evidence type="ECO:0000313" key="2">
    <source>
        <dbReference type="EMBL" id="EJK63220.1"/>
    </source>
</evidence>
<proteinExistence type="predicted"/>
<evidence type="ECO:0000256" key="1">
    <source>
        <dbReference type="SAM" id="MobiDB-lite"/>
    </source>
</evidence>
<dbReference type="Proteomes" id="UP000266841">
    <property type="component" value="Unassembled WGS sequence"/>
</dbReference>
<protein>
    <submittedName>
        <fullName evidence="2">Uncharacterized protein</fullName>
    </submittedName>
</protein>
<dbReference type="eggNOG" id="ENOG502RWIJ">
    <property type="taxonomic scope" value="Eukaryota"/>
</dbReference>
<organism evidence="2 3">
    <name type="scientific">Thalassiosira oceanica</name>
    <name type="common">Marine diatom</name>
    <dbReference type="NCBI Taxonomy" id="159749"/>
    <lineage>
        <taxon>Eukaryota</taxon>
        <taxon>Sar</taxon>
        <taxon>Stramenopiles</taxon>
        <taxon>Ochrophyta</taxon>
        <taxon>Bacillariophyta</taxon>
        <taxon>Coscinodiscophyceae</taxon>
        <taxon>Thalassiosirophycidae</taxon>
        <taxon>Thalassiosirales</taxon>
        <taxon>Thalassiosiraceae</taxon>
        <taxon>Thalassiosira</taxon>
    </lineage>
</organism>
<sequence>MKNPLRNRVAIRVLSFVAVLSYAALLELSPRHLQKLLDAAFEQYNQTRGDESDPSRIRVGRTRTRYNHIYSNATNNVTARISFNLHDPKDWQLSNDFNLYVKCPLGEVTIGKRKVPTGEYRSGKLPQSLVRDDEGNRILDFTTTISTDLKILIIGDSVGVQLAQAFDEMVGGKELESRTVVWEAWRGHDGGTVVAPTRGGGLLSKKMKGKPPANSGGGGWSDKEPNLLLANYDKTKADINDQTIGSYDTVVFRVMHGWMKIDEITHERLVEAVELAHELLGAETVVLMTVPFTNNVKTFGDLMKVKLINEDMRNIAEGWQLREHAGVRHVLVLEYETFYNHIIWTSARHLGYNVSNPLHASQQEFDVEGQTFLFDRLVSNSEWPASIPMVGEHSLMPLITPSSRMDSQFLKQVCADTTLLKKYDKKRCDRNYLFSDGMHTCPESLASRFGAALACLLGCVYNRGHHGPRRNTTQEGIRACEKDCNDQFSSVAPVDDELIGNHTTLASFSGTY</sequence>
<dbReference type="OrthoDB" id="46372at2759"/>
<reference evidence="2 3" key="1">
    <citation type="journal article" date="2012" name="Genome Biol.">
        <title>Genome and low-iron response of an oceanic diatom adapted to chronic iron limitation.</title>
        <authorList>
            <person name="Lommer M."/>
            <person name="Specht M."/>
            <person name="Roy A.S."/>
            <person name="Kraemer L."/>
            <person name="Andreson R."/>
            <person name="Gutowska M.A."/>
            <person name="Wolf J."/>
            <person name="Bergner S.V."/>
            <person name="Schilhabel M.B."/>
            <person name="Klostermeier U.C."/>
            <person name="Beiko R.G."/>
            <person name="Rosenstiel P."/>
            <person name="Hippler M."/>
            <person name="Laroche J."/>
        </authorList>
    </citation>
    <scope>NUCLEOTIDE SEQUENCE [LARGE SCALE GENOMIC DNA]</scope>
    <source>
        <strain evidence="2 3">CCMP1005</strain>
    </source>
</reference>
<dbReference type="EMBL" id="AGNL01018375">
    <property type="protein sequence ID" value="EJK63220.1"/>
    <property type="molecule type" value="Genomic_DNA"/>
</dbReference>
<dbReference type="AlphaFoldDB" id="K0SD10"/>
<keyword evidence="3" id="KW-1185">Reference proteome</keyword>
<feature type="region of interest" description="Disordered" evidence="1">
    <location>
        <begin position="200"/>
        <end position="222"/>
    </location>
</feature>
<gene>
    <name evidence="2" type="ORF">THAOC_16141</name>
</gene>